<organism evidence="1 2">
    <name type="scientific">Phocaeicola coprophilus DSM 18228 = JCM 13818</name>
    <dbReference type="NCBI Taxonomy" id="547042"/>
    <lineage>
        <taxon>Bacteria</taxon>
        <taxon>Pseudomonadati</taxon>
        <taxon>Bacteroidota</taxon>
        <taxon>Bacteroidia</taxon>
        <taxon>Bacteroidales</taxon>
        <taxon>Bacteroidaceae</taxon>
        <taxon>Phocaeicola</taxon>
    </lineage>
</organism>
<dbReference type="EMBL" id="ACBW01000148">
    <property type="protein sequence ID" value="EEF76673.1"/>
    <property type="molecule type" value="Genomic_DNA"/>
</dbReference>
<protein>
    <submittedName>
        <fullName evidence="1">Uncharacterized protein</fullName>
    </submittedName>
</protein>
<proteinExistence type="predicted"/>
<dbReference type="AlphaFoldDB" id="S0F8E0"/>
<dbReference type="HOGENOM" id="CLU_3058403_0_0_10"/>
<reference evidence="1 2" key="1">
    <citation type="submission" date="2008-12" db="EMBL/GenBank/DDBJ databases">
        <authorList>
            <person name="Fulton L."/>
            <person name="Clifton S."/>
            <person name="Fulton B."/>
            <person name="Xu J."/>
            <person name="Minx P."/>
            <person name="Pepin K.H."/>
            <person name="Johnson M."/>
            <person name="Bhonagiri V."/>
            <person name="Nash W.E."/>
            <person name="Mardis E.R."/>
            <person name="Wilson R.K."/>
        </authorList>
    </citation>
    <scope>NUCLEOTIDE SEQUENCE [LARGE SCALE GENOMIC DNA]</scope>
    <source>
        <strain evidence="1 2">DSM 18228</strain>
    </source>
</reference>
<sequence>MSVRKWTLSDSVAEDCPFSDTRGDKVLQIIRQLGFWHANCFRKGTVENGFEYV</sequence>
<evidence type="ECO:0000313" key="1">
    <source>
        <dbReference type="EMBL" id="EEF76673.1"/>
    </source>
</evidence>
<accession>S0F8E0</accession>
<evidence type="ECO:0000313" key="2">
    <source>
        <dbReference type="Proteomes" id="UP000014073"/>
    </source>
</evidence>
<keyword evidence="2" id="KW-1185">Reference proteome</keyword>
<gene>
    <name evidence="1" type="ORF">BACCOPRO_02179</name>
</gene>
<name>S0F8E0_9BACT</name>
<dbReference type="Proteomes" id="UP000014073">
    <property type="component" value="Unassembled WGS sequence"/>
</dbReference>
<comment type="caution">
    <text evidence="1">The sequence shown here is derived from an EMBL/GenBank/DDBJ whole genome shotgun (WGS) entry which is preliminary data.</text>
</comment>